<dbReference type="InterPro" id="IPR040994">
    <property type="entry name" value="Sun_CC2"/>
</dbReference>
<feature type="coiled-coil region" evidence="6">
    <location>
        <begin position="307"/>
        <end position="334"/>
    </location>
</feature>
<gene>
    <name evidence="10" type="ORF">NDU88_005613</name>
</gene>
<dbReference type="PANTHER" id="PTHR12911">
    <property type="entry name" value="SAD1/UNC-84-LIKE PROTEIN-RELATED"/>
    <property type="match status" value="1"/>
</dbReference>
<feature type="coiled-coil region" evidence="6">
    <location>
        <begin position="395"/>
        <end position="463"/>
    </location>
</feature>
<dbReference type="GO" id="GO:0043495">
    <property type="term" value="F:protein-membrane adaptor activity"/>
    <property type="evidence" value="ECO:0007669"/>
    <property type="project" value="TreeGrafter"/>
</dbReference>
<dbReference type="EMBL" id="JANPWB010000007">
    <property type="protein sequence ID" value="KAJ1173787.1"/>
    <property type="molecule type" value="Genomic_DNA"/>
</dbReference>
<feature type="transmembrane region" description="Helical" evidence="8">
    <location>
        <begin position="247"/>
        <end position="267"/>
    </location>
</feature>
<sequence>MSEGDRRRFSSGAAYRLPTTPPSTTCTMSRRSTRLQTSRYYQGDEDDRASTSSAGSSLLGGSQALYKESPVRTFRKKSGSVKRSTLTMPPDTHQSSSYYHETTYVSGGISSADYNSILEDPLEKETYWEKDLARQRRVTGDSYSVGTTNGLADTKVTYDTYGSSSGYSSEEDYTGHALSQTSSSGSGFTGAVSKAGSLLWQVVTSPGQLFGLLYWWVGTAWYRLTTSASLLDVFVLTRNSSGLKKALLLLLLLLLLAATAFGAWHFFPLVLGALRPSSAPAPVSPAVVPPILVSTQTKEDGNASLMYQHLMSRLENLESRFQSLTADSTSWRREESAGQTTRDQLLDAVAGRAGLSHEEAVVLLEQMMSRREAELRQDLSGASAVHLKGELNTLREEQQCDLKGVLKQMDQLSTNMESQMQRMKTELKSPSQEDQKETFLQEIARLEEQLTRVQLELRALADSQRGIAAQVELLPGQIQGMQDEIEQQFPEWVQRLLLPVGTSGTGSLSGVFLRRDELQEQLLDLERRILAAAKEEQKRSPQHASARVGVVLQGGALSGVTEEDVHQIVNRALSRFSEDRIGLVDYALESSGASVLSTRCSETYETKTALLSLFGIPLWYQSQSPRVILQPDSNPGNCWAFRGSQGFAVVRLSSRIRPTAVSLEHIPRSLSPKGSIPSAPKDFAIYGHEEEAPREGTFLGQFTYDQDAEPIQTFWFQEEPLATYQIVELKILSNWGHPEYTCIYRFRVHGEPEE</sequence>
<dbReference type="Pfam" id="PF18580">
    <property type="entry name" value="HTH_SUN2"/>
    <property type="match status" value="1"/>
</dbReference>
<dbReference type="GO" id="GO:0005637">
    <property type="term" value="C:nuclear inner membrane"/>
    <property type="evidence" value="ECO:0007669"/>
    <property type="project" value="UniProtKB-SubCell"/>
</dbReference>
<accession>A0AAV7TB99</accession>
<keyword evidence="3 6" id="KW-0175">Coiled coil</keyword>
<dbReference type="GO" id="GO:0034993">
    <property type="term" value="C:meiotic nuclear membrane microtubule tethering complex"/>
    <property type="evidence" value="ECO:0007669"/>
    <property type="project" value="TreeGrafter"/>
</dbReference>
<keyword evidence="11" id="KW-1185">Reference proteome</keyword>
<evidence type="ECO:0000313" key="10">
    <source>
        <dbReference type="EMBL" id="KAJ1173787.1"/>
    </source>
</evidence>
<keyword evidence="4 8" id="KW-0472">Membrane</keyword>
<reference evidence="10" key="1">
    <citation type="journal article" date="2022" name="bioRxiv">
        <title>Sequencing and chromosome-scale assembly of the giantPleurodeles waltlgenome.</title>
        <authorList>
            <person name="Brown T."/>
            <person name="Elewa A."/>
            <person name="Iarovenko S."/>
            <person name="Subramanian E."/>
            <person name="Araus A.J."/>
            <person name="Petzold A."/>
            <person name="Susuki M."/>
            <person name="Suzuki K.-i.T."/>
            <person name="Hayashi T."/>
            <person name="Toyoda A."/>
            <person name="Oliveira C."/>
            <person name="Osipova E."/>
            <person name="Leigh N.D."/>
            <person name="Simon A."/>
            <person name="Yun M.H."/>
        </authorList>
    </citation>
    <scope>NUCLEOTIDE SEQUENCE</scope>
    <source>
        <strain evidence="10">20211129_DDA</strain>
        <tissue evidence="10">Liver</tissue>
    </source>
</reference>
<organism evidence="10 11">
    <name type="scientific">Pleurodeles waltl</name>
    <name type="common">Iberian ribbed newt</name>
    <dbReference type="NCBI Taxonomy" id="8319"/>
    <lineage>
        <taxon>Eukaryota</taxon>
        <taxon>Metazoa</taxon>
        <taxon>Chordata</taxon>
        <taxon>Craniata</taxon>
        <taxon>Vertebrata</taxon>
        <taxon>Euteleostomi</taxon>
        <taxon>Amphibia</taxon>
        <taxon>Batrachia</taxon>
        <taxon>Caudata</taxon>
        <taxon>Salamandroidea</taxon>
        <taxon>Salamandridae</taxon>
        <taxon>Pleurodelinae</taxon>
        <taxon>Pleurodeles</taxon>
    </lineage>
</organism>
<dbReference type="Proteomes" id="UP001066276">
    <property type="component" value="Chromosome 4_1"/>
</dbReference>
<keyword evidence="2 8" id="KW-1133">Transmembrane helix</keyword>
<evidence type="ECO:0000256" key="8">
    <source>
        <dbReference type="SAM" id="Phobius"/>
    </source>
</evidence>
<feature type="domain" description="SUN" evidence="9">
    <location>
        <begin position="592"/>
        <end position="753"/>
    </location>
</feature>
<proteinExistence type="predicted"/>
<dbReference type="Gene3D" id="2.60.120.260">
    <property type="entry name" value="Galactose-binding domain-like"/>
    <property type="match status" value="1"/>
</dbReference>
<evidence type="ECO:0000259" key="9">
    <source>
        <dbReference type="PROSITE" id="PS51469"/>
    </source>
</evidence>
<evidence type="ECO:0000256" key="4">
    <source>
        <dbReference type="ARBA" id="ARBA00023136"/>
    </source>
</evidence>
<feature type="coiled-coil region" evidence="6">
    <location>
        <begin position="508"/>
        <end position="535"/>
    </location>
</feature>
<comment type="subcellular location">
    <subcellularLocation>
        <location evidence="5">Nucleus inner membrane</location>
        <topology evidence="5">Single-pass type II membrane protein</topology>
    </subcellularLocation>
</comment>
<comment type="caution">
    <text evidence="10">The sequence shown here is derived from an EMBL/GenBank/DDBJ whole genome shotgun (WGS) entry which is preliminary data.</text>
</comment>
<keyword evidence="1 8" id="KW-0812">Transmembrane</keyword>
<evidence type="ECO:0000256" key="2">
    <source>
        <dbReference type="ARBA" id="ARBA00022989"/>
    </source>
</evidence>
<dbReference type="PANTHER" id="PTHR12911:SF22">
    <property type="entry name" value="SUN DOMAIN-CONTAINING PROTEIN 2"/>
    <property type="match status" value="1"/>
</dbReference>
<feature type="compositionally biased region" description="Low complexity" evidence="7">
    <location>
        <begin position="50"/>
        <end position="65"/>
    </location>
</feature>
<evidence type="ECO:0000313" key="11">
    <source>
        <dbReference type="Proteomes" id="UP001066276"/>
    </source>
</evidence>
<feature type="compositionally biased region" description="Polar residues" evidence="7">
    <location>
        <begin position="81"/>
        <end position="97"/>
    </location>
</feature>
<dbReference type="Pfam" id="PF07738">
    <property type="entry name" value="Sad1_UNC"/>
    <property type="match status" value="1"/>
</dbReference>
<dbReference type="AlphaFoldDB" id="A0AAV7TB99"/>
<dbReference type="PROSITE" id="PS51469">
    <property type="entry name" value="SUN"/>
    <property type="match status" value="1"/>
</dbReference>
<feature type="region of interest" description="Disordered" evidence="7">
    <location>
        <begin position="1"/>
        <end position="97"/>
    </location>
</feature>
<protein>
    <recommendedName>
        <fullName evidence="9">SUN domain-containing protein</fullName>
    </recommendedName>
</protein>
<name>A0AAV7TB99_PLEWA</name>
<dbReference type="FunFam" id="2.60.120.260:FF:000009">
    <property type="entry name" value="SUN domain-containing protein 1 isoform X1"/>
    <property type="match status" value="1"/>
</dbReference>
<dbReference type="CDD" id="cd21438">
    <property type="entry name" value="SUN2_cc1"/>
    <property type="match status" value="1"/>
</dbReference>
<dbReference type="InterPro" id="IPR045119">
    <property type="entry name" value="SUN1-5"/>
</dbReference>
<evidence type="ECO:0000256" key="3">
    <source>
        <dbReference type="ARBA" id="ARBA00023054"/>
    </source>
</evidence>
<evidence type="ECO:0000256" key="1">
    <source>
        <dbReference type="ARBA" id="ARBA00022692"/>
    </source>
</evidence>
<evidence type="ECO:0000256" key="5">
    <source>
        <dbReference type="ARBA" id="ARBA00037816"/>
    </source>
</evidence>
<evidence type="ECO:0000256" key="7">
    <source>
        <dbReference type="SAM" id="MobiDB-lite"/>
    </source>
</evidence>
<dbReference type="InterPro" id="IPR012919">
    <property type="entry name" value="SUN_dom"/>
</dbReference>
<evidence type="ECO:0000256" key="6">
    <source>
        <dbReference type="SAM" id="Coils"/>
    </source>
</evidence>